<dbReference type="GO" id="GO:0005948">
    <property type="term" value="C:acetolactate synthase complex"/>
    <property type="evidence" value="ECO:0007669"/>
    <property type="project" value="TreeGrafter"/>
</dbReference>
<dbReference type="EMBL" id="CP015163">
    <property type="protein sequence ID" value="AXB45844.1"/>
    <property type="molecule type" value="Genomic_DNA"/>
</dbReference>
<dbReference type="SUPFAM" id="SSF52518">
    <property type="entry name" value="Thiamin diphosphate-binding fold (THDP-binding)"/>
    <property type="match status" value="2"/>
</dbReference>
<organism evidence="7 8">
    <name type="scientific">Amycolatopsis albispora</name>
    <dbReference type="NCBI Taxonomy" id="1804986"/>
    <lineage>
        <taxon>Bacteria</taxon>
        <taxon>Bacillati</taxon>
        <taxon>Actinomycetota</taxon>
        <taxon>Actinomycetes</taxon>
        <taxon>Pseudonocardiales</taxon>
        <taxon>Pseudonocardiaceae</taxon>
        <taxon>Amycolatopsis</taxon>
    </lineage>
</organism>
<dbReference type="CDD" id="cd00568">
    <property type="entry name" value="TPP_enzymes"/>
    <property type="match status" value="1"/>
</dbReference>
<dbReference type="GO" id="GO:0009097">
    <property type="term" value="P:isoleucine biosynthetic process"/>
    <property type="evidence" value="ECO:0007669"/>
    <property type="project" value="TreeGrafter"/>
</dbReference>
<gene>
    <name evidence="7" type="ORF">A4R43_27960</name>
</gene>
<evidence type="ECO:0000313" key="7">
    <source>
        <dbReference type="EMBL" id="AXB45844.1"/>
    </source>
</evidence>
<proteinExistence type="inferred from homology"/>
<dbReference type="OrthoDB" id="4494979at2"/>
<comment type="similarity">
    <text evidence="1 3">Belongs to the TPP enzyme family.</text>
</comment>
<dbReference type="InterPro" id="IPR029035">
    <property type="entry name" value="DHS-like_NAD/FAD-binding_dom"/>
</dbReference>
<feature type="domain" description="Thiamine pyrophosphate enzyme TPP-binding" evidence="5">
    <location>
        <begin position="386"/>
        <end position="521"/>
    </location>
</feature>
<dbReference type="Pfam" id="PF00205">
    <property type="entry name" value="TPP_enzyme_M"/>
    <property type="match status" value="1"/>
</dbReference>
<dbReference type="KEGG" id="aab:A4R43_27960"/>
<dbReference type="CDD" id="cd07035">
    <property type="entry name" value="TPP_PYR_POX_like"/>
    <property type="match status" value="1"/>
</dbReference>
<dbReference type="InterPro" id="IPR012001">
    <property type="entry name" value="Thiamin_PyroP_enz_TPP-bd_dom"/>
</dbReference>
<dbReference type="Proteomes" id="UP000250434">
    <property type="component" value="Chromosome"/>
</dbReference>
<evidence type="ECO:0000259" key="6">
    <source>
        <dbReference type="Pfam" id="PF02776"/>
    </source>
</evidence>
<evidence type="ECO:0000256" key="1">
    <source>
        <dbReference type="ARBA" id="ARBA00007812"/>
    </source>
</evidence>
<dbReference type="SUPFAM" id="SSF52467">
    <property type="entry name" value="DHS-like NAD/FAD-binding domain"/>
    <property type="match status" value="1"/>
</dbReference>
<dbReference type="Pfam" id="PF02776">
    <property type="entry name" value="TPP_enzyme_N"/>
    <property type="match status" value="1"/>
</dbReference>
<evidence type="ECO:0000256" key="3">
    <source>
        <dbReference type="RuleBase" id="RU362132"/>
    </source>
</evidence>
<dbReference type="FunFam" id="3.40.50.970:FF:000007">
    <property type="entry name" value="Acetolactate synthase"/>
    <property type="match status" value="1"/>
</dbReference>
<name>A0A344LCS0_9PSEU</name>
<dbReference type="GO" id="GO:0003984">
    <property type="term" value="F:acetolactate synthase activity"/>
    <property type="evidence" value="ECO:0007669"/>
    <property type="project" value="TreeGrafter"/>
</dbReference>
<dbReference type="GO" id="GO:0000287">
    <property type="term" value="F:magnesium ion binding"/>
    <property type="evidence" value="ECO:0007669"/>
    <property type="project" value="InterPro"/>
</dbReference>
<feature type="domain" description="Thiamine pyrophosphate enzyme N-terminal TPP-binding" evidence="6">
    <location>
        <begin position="4"/>
        <end position="116"/>
    </location>
</feature>
<protein>
    <submittedName>
        <fullName evidence="7">Acetolactate synthase</fullName>
    </submittedName>
</protein>
<dbReference type="GO" id="GO:0009099">
    <property type="term" value="P:L-valine biosynthetic process"/>
    <property type="evidence" value="ECO:0007669"/>
    <property type="project" value="TreeGrafter"/>
</dbReference>
<dbReference type="Pfam" id="PF02775">
    <property type="entry name" value="TPP_enzyme_C"/>
    <property type="match status" value="1"/>
</dbReference>
<dbReference type="InterPro" id="IPR029061">
    <property type="entry name" value="THDP-binding"/>
</dbReference>
<keyword evidence="8" id="KW-1185">Reference proteome</keyword>
<keyword evidence="2 3" id="KW-0786">Thiamine pyrophosphate</keyword>
<dbReference type="InterPro" id="IPR011766">
    <property type="entry name" value="TPP_enzyme_TPP-bd"/>
</dbReference>
<dbReference type="AlphaFoldDB" id="A0A344LCS0"/>
<dbReference type="Gene3D" id="3.40.50.970">
    <property type="match status" value="2"/>
</dbReference>
<evidence type="ECO:0000259" key="5">
    <source>
        <dbReference type="Pfam" id="PF02775"/>
    </source>
</evidence>
<dbReference type="InterPro" id="IPR045229">
    <property type="entry name" value="TPP_enz"/>
</dbReference>
<sequence>MKLSGGAALVESLAAHGVEVVFGIPGTHNLGIYAELGRCGIRHVLTRHEQGAGFAADGYARVTGRPGVCLTTSGPAILNAATAAAQAYSDSVPMLLISPGPPVRHPGRGNGILHEVRDQTGAMAAVTAGSHRVTSVAEIPAAVAQAFAQLRSGRPRPVHLELPLDLIDEADDVDPVPPIPVARPVPAPDALARALELLNTADRPGVLVGGGARGAAEPLAELAARLGAPVLSTANGKGILPEDHACALGAGLHHLSAADFTADCDVVLAVGTELAPADLWNGPLRFTGRLIRIDIDPAAVVTNANPDVPLVGDAAATLRALLDGLTRVSISDSFGRVARWRQQLFAEATRQGGPWLPILAALDETLGRDGILAADSAMVCYYGALSNLPRYTPGSFLYPTGLGTLGYGLPAAIGARLGRPSSRVAALHGDGGIMFTVAELAAAAALDLPLPVLVVDNGGYGEIRDEMAERGDLPLAVDLPSPDFAELGRSMGCHGVTLPDYDGLVEVLGDAFDADRPTVIHLRG</sequence>
<dbReference type="GO" id="GO:0050660">
    <property type="term" value="F:flavin adenine dinucleotide binding"/>
    <property type="evidence" value="ECO:0007669"/>
    <property type="project" value="TreeGrafter"/>
</dbReference>
<dbReference type="NCBIfam" id="NF005712">
    <property type="entry name" value="PRK07524.1"/>
    <property type="match status" value="1"/>
</dbReference>
<evidence type="ECO:0000313" key="8">
    <source>
        <dbReference type="Proteomes" id="UP000250434"/>
    </source>
</evidence>
<evidence type="ECO:0000256" key="2">
    <source>
        <dbReference type="ARBA" id="ARBA00023052"/>
    </source>
</evidence>
<evidence type="ECO:0000259" key="4">
    <source>
        <dbReference type="Pfam" id="PF00205"/>
    </source>
</evidence>
<dbReference type="PANTHER" id="PTHR18968">
    <property type="entry name" value="THIAMINE PYROPHOSPHATE ENZYMES"/>
    <property type="match status" value="1"/>
</dbReference>
<dbReference type="Gene3D" id="3.40.50.1220">
    <property type="entry name" value="TPP-binding domain"/>
    <property type="match status" value="1"/>
</dbReference>
<feature type="domain" description="Thiamine pyrophosphate enzyme central" evidence="4">
    <location>
        <begin position="191"/>
        <end position="321"/>
    </location>
</feature>
<dbReference type="InterPro" id="IPR012000">
    <property type="entry name" value="Thiamin_PyroP_enz_cen_dom"/>
</dbReference>
<accession>A0A344LCS0</accession>
<dbReference type="GO" id="GO:0030976">
    <property type="term" value="F:thiamine pyrophosphate binding"/>
    <property type="evidence" value="ECO:0007669"/>
    <property type="project" value="InterPro"/>
</dbReference>
<dbReference type="PANTHER" id="PTHR18968:SF13">
    <property type="entry name" value="ACETOLACTATE SYNTHASE CATALYTIC SUBUNIT, MITOCHONDRIAL"/>
    <property type="match status" value="1"/>
</dbReference>
<reference evidence="7 8" key="1">
    <citation type="submission" date="2016-04" db="EMBL/GenBank/DDBJ databases">
        <title>Complete genome sequence and analysis of deep-sea sediment isolate, Amycolatopsis sp. WP1.</title>
        <authorList>
            <person name="Wang H."/>
            <person name="Chen S."/>
            <person name="Wu Q."/>
        </authorList>
    </citation>
    <scope>NUCLEOTIDE SEQUENCE [LARGE SCALE GENOMIC DNA]</scope>
    <source>
        <strain evidence="7 8">WP1</strain>
    </source>
</reference>
<dbReference type="RefSeq" id="WP_113695076.1">
    <property type="nucleotide sequence ID" value="NZ_CP015163.1"/>
</dbReference>